<dbReference type="EMBL" id="MKFU01000034">
    <property type="protein sequence ID" value="OHY89779.1"/>
    <property type="molecule type" value="Genomic_DNA"/>
</dbReference>
<dbReference type="GeneID" id="58922202"/>
<dbReference type="OrthoDB" id="9804833at2"/>
<dbReference type="STRING" id="646.BJD16_05435"/>
<sequence length="300" mass="33196">MPAPIDINAVVTESSTAFAARFNAGVGTAKPTYKQVATVLPSSAGATGYGWLGDFPRLKEWIGDRQLKELAKHKYTITNKLFEASIGVPRVDYEDNDYGRYGIIFEQMGYDAAVYPDEHVFNLLKNGFTELCYDGQPFFDVDHPLETTPASTASNIVGDPAATGAPWFLLDTSRPLKPLIWQERIAPVFTAMTEESNSEVFMKDMYYFGTRARGNAGYSFWQMAVASKAALDVANFEAAIALMMKQKDSNGSSLKIRPTLMVVDVSLRAAAEKLLKRKTLDNGEDNTHYNEVELLVSQDL</sequence>
<dbReference type="Pfam" id="PF10124">
    <property type="entry name" value="Mu-like_gpT"/>
    <property type="match status" value="1"/>
</dbReference>
<evidence type="ECO:0000313" key="2">
    <source>
        <dbReference type="EMBL" id="OHY89779.1"/>
    </source>
</evidence>
<gene>
    <name evidence="2" type="ORF">BJD16_05435</name>
</gene>
<dbReference type="AlphaFoldDB" id="A0A1S2CNS1"/>
<dbReference type="InterPro" id="IPR018774">
    <property type="entry name" value="Phage_Mu_GpT"/>
</dbReference>
<name>A0A1S2CNS1_AERSO</name>
<proteinExistence type="predicted"/>
<reference evidence="2 3" key="1">
    <citation type="submission" date="2016-09" db="EMBL/GenBank/DDBJ databases">
        <title>Draft Genome Sequence of Aeromonas sobria Strain 08005, Isolated from Sick Rana catesbeiana.</title>
        <authorList>
            <person name="Yang Q."/>
        </authorList>
    </citation>
    <scope>NUCLEOTIDE SEQUENCE [LARGE SCALE GENOMIC DNA]</scope>
    <source>
        <strain evidence="2 3">08005</strain>
    </source>
</reference>
<dbReference type="RefSeq" id="WP_042020482.1">
    <property type="nucleotide sequence ID" value="NZ_CDBW01000017.1"/>
</dbReference>
<evidence type="ECO:0000259" key="1">
    <source>
        <dbReference type="Pfam" id="PF10124"/>
    </source>
</evidence>
<feature type="domain" description="Bacteriophage Mu GpT" evidence="1">
    <location>
        <begin position="15"/>
        <end position="298"/>
    </location>
</feature>
<organism evidence="2 3">
    <name type="scientific">Aeromonas sobria</name>
    <dbReference type="NCBI Taxonomy" id="646"/>
    <lineage>
        <taxon>Bacteria</taxon>
        <taxon>Pseudomonadati</taxon>
        <taxon>Pseudomonadota</taxon>
        <taxon>Gammaproteobacteria</taxon>
        <taxon>Aeromonadales</taxon>
        <taxon>Aeromonadaceae</taxon>
        <taxon>Aeromonas</taxon>
    </lineage>
</organism>
<comment type="caution">
    <text evidence="2">The sequence shown here is derived from an EMBL/GenBank/DDBJ whole genome shotgun (WGS) entry which is preliminary data.</text>
</comment>
<protein>
    <recommendedName>
        <fullName evidence="1">Bacteriophage Mu GpT domain-containing protein</fullName>
    </recommendedName>
</protein>
<evidence type="ECO:0000313" key="3">
    <source>
        <dbReference type="Proteomes" id="UP000179934"/>
    </source>
</evidence>
<dbReference type="Proteomes" id="UP000179934">
    <property type="component" value="Unassembled WGS sequence"/>
</dbReference>
<accession>A0A1S2CNS1</accession>